<organism evidence="2">
    <name type="scientific">Magnusiomyces ingens</name>
    <dbReference type="NCBI Taxonomy" id="44077"/>
    <lineage>
        <taxon>Eukaryota</taxon>
        <taxon>Fungi</taxon>
        <taxon>Dikarya</taxon>
        <taxon>Ascomycota</taxon>
        <taxon>Saccharomycotina</taxon>
        <taxon>Dipodascomycetes</taxon>
        <taxon>Dipodascales</taxon>
        <taxon>Dipodascaceae</taxon>
        <taxon>Magnusiomyces</taxon>
    </lineage>
</organism>
<sequence>CGEWAVIWKKIWSNTCGMSDKFKILYQPWGIGVESFNKYSALEADTKCHTCPCTSKDESMMKGVVWYGYVKKTDTIVHTWVEVCILRRMSRYMEFIVRWQYRGSSNYTKEFCSFSEKLMLSINNIIDMLLLQLQGPKSLMTVGFSKEDSILKTEESSEPTDVTAELPKVMRTRSSHSRIIKEINQDNPKGNSKDTDRKTMKVSAHTVRTFMNSRLVKYTDDSNRFNGMIRMLADPMFLEYCYITIKSKPGNSTKGVTSETLDGVSQEWFKSVCKDLMTGKYNFTPARRVNIPKANGKMRPLGMGSPREKMIQKGLAMITETIWEPKFLNCSFGFRPKRSTHSATKVTYMKGHHHSWVIQGDITKCFDSIPHEVIMNMLNKYMSDERFLTIIRKSTKVGYIDSITKKLVNGKIGTPQGSIISPILCNIVLHELDTYMMDVMVPEFTKGRIRATNPVYNKLIALRSNRLGVIDSPESKKALDTMRLTPRYDHYDPNWRRTMFVRYADDFVITFEGPKSEALLIRDKVEAFTKESCGTETNMTKTHVTNLLDGFKFTGADIMKTKSSEFRVPYRWKGKIITKRINARLRVLVPIKDILKKLLENKFVKRNTKGEWLARPLLRVLNKDHATIMQFFNSKMLGLMTYYSFAANRVKLTNITWTLKYSLAKTLATKFKTSSARQAFKKFGPNLKDPETGLEFKTMHSTPTIHHYNNNMKFAKLKNTLDVSWSGNLTKTNTFKSCVMCGSTKDIEMHHLRSVKKVRSLMKSNKATFAMWMGGSLRKQIPLCNYHHKLYHKGQLLNYELNRIALYNENVKVNDRNIDESDKKDK</sequence>
<dbReference type="InterPro" id="IPR051083">
    <property type="entry name" value="GrpII_Intron_Splice-Mob/Def"/>
</dbReference>
<protein>
    <recommendedName>
        <fullName evidence="1">Reverse transcriptase domain-containing protein</fullName>
    </recommendedName>
</protein>
<dbReference type="Pfam" id="PF01348">
    <property type="entry name" value="Intron_maturas2"/>
    <property type="match status" value="1"/>
</dbReference>
<gene>
    <name evidence="2" type="primary">orf826</name>
</gene>
<keyword evidence="2" id="KW-0496">Mitochondrion</keyword>
<reference evidence="2" key="1">
    <citation type="journal article" date="2014" name="Proc. Natl. Acad. Sci. U.S.A.">
        <title>Massive programmed translational jumping in mitochondria.</title>
        <authorList>
            <person name="Lang B.F."/>
            <person name="Jakubkova M."/>
            <person name="Hegedusova E."/>
            <person name="Daoud R."/>
            <person name="Forget L."/>
            <person name="Brejova B."/>
            <person name="Vinar T."/>
            <person name="Kosa P."/>
            <person name="Fricova D."/>
            <person name="Nebohacova M."/>
            <person name="Griac P."/>
            <person name="Tomaska L."/>
            <person name="Burger G."/>
            <person name="Nosek J."/>
        </authorList>
    </citation>
    <scope>NUCLEOTIDE SEQUENCE</scope>
    <source>
        <strain evidence="2">NRRL Y-17630</strain>
    </source>
</reference>
<dbReference type="AlphaFoldDB" id="A0A023UP33"/>
<dbReference type="Pfam" id="PF00078">
    <property type="entry name" value="RVT_1"/>
    <property type="match status" value="1"/>
</dbReference>
<dbReference type="SUPFAM" id="SSF56672">
    <property type="entry name" value="DNA/RNA polymerases"/>
    <property type="match status" value="1"/>
</dbReference>
<dbReference type="RefSeq" id="YP_009029663.1">
    <property type="nucleotide sequence ID" value="NC_024093.1"/>
</dbReference>
<feature type="non-terminal residue" evidence="2">
    <location>
        <position position="1"/>
    </location>
</feature>
<dbReference type="PROSITE" id="PS50878">
    <property type="entry name" value="RT_POL"/>
    <property type="match status" value="1"/>
</dbReference>
<evidence type="ECO:0000259" key="1">
    <source>
        <dbReference type="PROSITE" id="PS50878"/>
    </source>
</evidence>
<feature type="domain" description="Reverse transcriptase" evidence="1">
    <location>
        <begin position="272"/>
        <end position="577"/>
    </location>
</feature>
<dbReference type="CDD" id="cd01651">
    <property type="entry name" value="RT_G2_intron"/>
    <property type="match status" value="1"/>
</dbReference>
<dbReference type="InterPro" id="IPR043502">
    <property type="entry name" value="DNA/RNA_pol_sf"/>
</dbReference>
<dbReference type="GO" id="GO:0005739">
    <property type="term" value="C:mitochondrion"/>
    <property type="evidence" value="ECO:0007669"/>
    <property type="project" value="UniProtKB-ARBA"/>
</dbReference>
<dbReference type="InterPro" id="IPR000477">
    <property type="entry name" value="RT_dom"/>
</dbReference>
<dbReference type="PANTHER" id="PTHR34047:SF8">
    <property type="entry name" value="PROTEIN YKFC"/>
    <property type="match status" value="1"/>
</dbReference>
<dbReference type="InterPro" id="IPR024937">
    <property type="entry name" value="Domain_X"/>
</dbReference>
<dbReference type="GO" id="GO:0006397">
    <property type="term" value="P:mRNA processing"/>
    <property type="evidence" value="ECO:0007669"/>
    <property type="project" value="InterPro"/>
</dbReference>
<name>A0A023UP33_9ASCO</name>
<accession>A0A023UP33</accession>
<dbReference type="EMBL" id="KJ459950">
    <property type="protein sequence ID" value="AHY04916.1"/>
    <property type="molecule type" value="Genomic_DNA"/>
</dbReference>
<evidence type="ECO:0000313" key="2">
    <source>
        <dbReference type="EMBL" id="AHY04916.1"/>
    </source>
</evidence>
<dbReference type="PANTHER" id="PTHR34047">
    <property type="entry name" value="NUCLEAR INTRON MATURASE 1, MITOCHONDRIAL-RELATED"/>
    <property type="match status" value="1"/>
</dbReference>
<geneLocation type="mitochondrion" evidence="2"/>
<proteinExistence type="predicted"/>
<dbReference type="GeneID" id="19350972"/>